<comment type="catalytic activity">
    <reaction evidence="6 7">
        <text>7-aminomethyl-7-carbaguanine + guanosine(34) in tRNA = 7-aminomethyl-7-carbaguanosine(34) in tRNA + guanine</text>
        <dbReference type="Rhea" id="RHEA:24104"/>
        <dbReference type="Rhea" id="RHEA-COMP:10341"/>
        <dbReference type="Rhea" id="RHEA-COMP:10342"/>
        <dbReference type="ChEBI" id="CHEBI:16235"/>
        <dbReference type="ChEBI" id="CHEBI:58703"/>
        <dbReference type="ChEBI" id="CHEBI:74269"/>
        <dbReference type="ChEBI" id="CHEBI:82833"/>
        <dbReference type="EC" id="2.4.2.29"/>
    </reaction>
</comment>
<evidence type="ECO:0000259" key="8">
    <source>
        <dbReference type="Pfam" id="PF01702"/>
    </source>
</evidence>
<comment type="function">
    <text evidence="7">Catalyzes the base-exchange of a guanine (G) residue with the queuine precursor 7-aminomethyl-7-deazaguanine (PreQ1) at position 34 (anticodon wobble position) in tRNAs with GU(N) anticodons (tRNA-Asp, -Asn, -His and -Tyr). Catalysis occurs through a double-displacement mechanism. The nucleophile active site attacks the C1' of nucleotide 34 to detach the guanine base from the RNA, forming a covalent enzyme-RNA intermediate. The proton acceptor active site deprotonates the incoming PreQ1, allowing a nucleophilic attack on the C1' of the ribose to form the product. After dissociation, two additional enzymatic reactions on the tRNA convert PreQ1 to queuine (Q), resulting in the hypermodified nucleoside queuosine (7-(((4,5-cis-dihydroxy-2-cyclopenten-1-yl)amino)methyl)-7-deazaguanosine).</text>
</comment>
<feature type="binding site" evidence="7">
    <location>
        <position position="189"/>
    </location>
    <ligand>
        <name>substrate</name>
    </ligand>
</feature>
<feature type="binding site" evidence="7">
    <location>
        <position position="147"/>
    </location>
    <ligand>
        <name>substrate</name>
    </ligand>
</feature>
<dbReference type="UniPathway" id="UPA00392"/>
<comment type="subunit">
    <text evidence="7">Homodimer. Within each dimer, one monomer is responsible for RNA recognition and catalysis, while the other monomer binds to the replacement base PreQ1.</text>
</comment>
<evidence type="ECO:0000313" key="10">
    <source>
        <dbReference type="Proteomes" id="UP000614424"/>
    </source>
</evidence>
<evidence type="ECO:0000256" key="4">
    <source>
        <dbReference type="ARBA" id="ARBA00022694"/>
    </source>
</evidence>
<dbReference type="NCBIfam" id="TIGR00430">
    <property type="entry name" value="Q_tRNA_tgt"/>
    <property type="match status" value="1"/>
</dbReference>
<feature type="active site" description="Nucleophile" evidence="7">
    <location>
        <position position="266"/>
    </location>
</feature>
<comment type="caution">
    <text evidence="9">The sequence shown here is derived from an EMBL/GenBank/DDBJ whole genome shotgun (WGS) entry which is preliminary data.</text>
</comment>
<dbReference type="FunFam" id="3.20.20.105:FF:000001">
    <property type="entry name" value="Queuine tRNA-ribosyltransferase"/>
    <property type="match status" value="1"/>
</dbReference>
<dbReference type="InterPro" id="IPR004803">
    <property type="entry name" value="TGT"/>
</dbReference>
<dbReference type="EMBL" id="JACNJZ010000052">
    <property type="protein sequence ID" value="MBC8316748.1"/>
    <property type="molecule type" value="Genomic_DNA"/>
</dbReference>
<feature type="binding site" evidence="7">
    <location>
        <position position="304"/>
    </location>
    <ligand>
        <name>Zn(2+)</name>
        <dbReference type="ChEBI" id="CHEBI:29105"/>
    </ligand>
</feature>
<feature type="domain" description="tRNA-guanine(15) transglycosylase-like" evidence="8">
    <location>
        <begin position="15"/>
        <end position="367"/>
    </location>
</feature>
<dbReference type="HAMAP" id="MF_00168">
    <property type="entry name" value="Q_tRNA_Tgt"/>
    <property type="match status" value="1"/>
</dbReference>
<feature type="binding site" evidence="7">
    <location>
        <position position="309"/>
    </location>
    <ligand>
        <name>Zn(2+)</name>
        <dbReference type="ChEBI" id="CHEBI:29105"/>
    </ligand>
</feature>
<evidence type="ECO:0000256" key="2">
    <source>
        <dbReference type="ARBA" id="ARBA00022676"/>
    </source>
</evidence>
<dbReference type="GO" id="GO:0005829">
    <property type="term" value="C:cytosol"/>
    <property type="evidence" value="ECO:0007669"/>
    <property type="project" value="TreeGrafter"/>
</dbReference>
<keyword evidence="4 7" id="KW-0819">tRNA processing</keyword>
<dbReference type="InterPro" id="IPR036511">
    <property type="entry name" value="TGT-like_sf"/>
</dbReference>
<feature type="binding site" evidence="7">
    <location>
        <begin position="93"/>
        <end position="97"/>
    </location>
    <ligand>
        <name>substrate</name>
    </ligand>
</feature>
<dbReference type="NCBIfam" id="TIGR00449">
    <property type="entry name" value="tgt_general"/>
    <property type="match status" value="1"/>
</dbReference>
<dbReference type="Pfam" id="PF01702">
    <property type="entry name" value="TGT"/>
    <property type="match status" value="1"/>
</dbReference>
<evidence type="ECO:0000256" key="5">
    <source>
        <dbReference type="ARBA" id="ARBA00022785"/>
    </source>
</evidence>
<dbReference type="AlphaFoldDB" id="A0A8J6TDW7"/>
<dbReference type="InterPro" id="IPR002616">
    <property type="entry name" value="tRNA_ribo_trans-like"/>
</dbReference>
<organism evidence="9 10">
    <name type="scientific">Candidatus Desulfobia pelagia</name>
    <dbReference type="NCBI Taxonomy" id="2841692"/>
    <lineage>
        <taxon>Bacteria</taxon>
        <taxon>Pseudomonadati</taxon>
        <taxon>Thermodesulfobacteriota</taxon>
        <taxon>Desulfobulbia</taxon>
        <taxon>Desulfobulbales</taxon>
        <taxon>Desulfobulbaceae</taxon>
        <taxon>Candidatus Desulfobia</taxon>
    </lineage>
</organism>
<dbReference type="SUPFAM" id="SSF51713">
    <property type="entry name" value="tRNA-guanine transglycosylase"/>
    <property type="match status" value="1"/>
</dbReference>
<comment type="similarity">
    <text evidence="7">Belongs to the queuine tRNA-ribosyltransferase family.</text>
</comment>
<keyword evidence="2 7" id="KW-0328">Glycosyltransferase</keyword>
<feature type="binding site" evidence="7">
    <location>
        <position position="306"/>
    </location>
    <ligand>
        <name>Zn(2+)</name>
        <dbReference type="ChEBI" id="CHEBI:29105"/>
    </ligand>
</feature>
<dbReference type="GO" id="GO:0008616">
    <property type="term" value="P:tRNA queuosine(34) biosynthetic process"/>
    <property type="evidence" value="ECO:0007669"/>
    <property type="project" value="UniProtKB-UniRule"/>
</dbReference>
<dbReference type="EC" id="2.4.2.29" evidence="7"/>
<evidence type="ECO:0000256" key="1">
    <source>
        <dbReference type="ARBA" id="ARBA00004691"/>
    </source>
</evidence>
<feature type="region of interest" description="RNA binding" evidence="7">
    <location>
        <begin position="247"/>
        <end position="253"/>
    </location>
</feature>
<protein>
    <recommendedName>
        <fullName evidence="7">Queuine tRNA-ribosyltransferase</fullName>
        <ecNumber evidence="7">2.4.2.29</ecNumber>
    </recommendedName>
    <alternativeName>
        <fullName evidence="7">Guanine insertion enzyme</fullName>
    </alternativeName>
    <alternativeName>
        <fullName evidence="7">tRNA-guanine transglycosylase</fullName>
    </alternativeName>
</protein>
<dbReference type="GO" id="GO:0046872">
    <property type="term" value="F:metal ion binding"/>
    <property type="evidence" value="ECO:0007669"/>
    <property type="project" value="UniProtKB-KW"/>
</dbReference>
<dbReference type="Gene3D" id="3.20.20.105">
    <property type="entry name" value="Queuine tRNA-ribosyltransferase-like"/>
    <property type="match status" value="1"/>
</dbReference>
<accession>A0A8J6TDW7</accession>
<comment type="cofactor">
    <cofactor evidence="7">
        <name>Zn(2+)</name>
        <dbReference type="ChEBI" id="CHEBI:29105"/>
    </cofactor>
    <text evidence="7">Binds 1 zinc ion per subunit.</text>
</comment>
<keyword evidence="7" id="KW-0479">Metal-binding</keyword>
<name>A0A8J6TDW7_9BACT</name>
<evidence type="ECO:0000256" key="3">
    <source>
        <dbReference type="ARBA" id="ARBA00022679"/>
    </source>
</evidence>
<dbReference type="PANTHER" id="PTHR46499">
    <property type="entry name" value="QUEUINE TRNA-RIBOSYLTRANSFERASE"/>
    <property type="match status" value="1"/>
</dbReference>
<feature type="region of interest" description="RNA binding; important for wobble base 34 recognition" evidence="7">
    <location>
        <begin position="271"/>
        <end position="275"/>
    </location>
</feature>
<keyword evidence="7" id="KW-0862">Zinc</keyword>
<gene>
    <name evidence="7 9" type="primary">tgt</name>
    <name evidence="9" type="ORF">H8E41_02510</name>
</gene>
<proteinExistence type="inferred from homology"/>
<dbReference type="GO" id="GO:0008479">
    <property type="term" value="F:tRNA-guanosine(34) queuine transglycosylase activity"/>
    <property type="evidence" value="ECO:0007669"/>
    <property type="project" value="UniProtKB-UniRule"/>
</dbReference>
<reference evidence="9 10" key="1">
    <citation type="submission" date="2020-08" db="EMBL/GenBank/DDBJ databases">
        <title>Bridging the membrane lipid divide: bacteria of the FCB group superphylum have the potential to synthesize archaeal ether lipids.</title>
        <authorList>
            <person name="Villanueva L."/>
            <person name="Von Meijenfeldt F.A.B."/>
            <person name="Westbye A.B."/>
            <person name="Yadav S."/>
            <person name="Hopmans E.C."/>
            <person name="Dutilh B.E."/>
            <person name="Sinninghe Damste J.S."/>
        </authorList>
    </citation>
    <scope>NUCLEOTIDE SEQUENCE [LARGE SCALE GENOMIC DNA]</scope>
    <source>
        <strain evidence="9">NIOZ-UU47</strain>
    </source>
</reference>
<keyword evidence="3 7" id="KW-0808">Transferase</keyword>
<feature type="active site" description="Proton acceptor" evidence="7">
    <location>
        <position position="93"/>
    </location>
</feature>
<evidence type="ECO:0000313" key="9">
    <source>
        <dbReference type="EMBL" id="MBC8316748.1"/>
    </source>
</evidence>
<dbReference type="Proteomes" id="UP000614424">
    <property type="component" value="Unassembled WGS sequence"/>
</dbReference>
<feature type="binding site" evidence="7">
    <location>
        <position position="335"/>
    </location>
    <ligand>
        <name>Zn(2+)</name>
        <dbReference type="ChEBI" id="CHEBI:29105"/>
    </ligand>
</feature>
<sequence>MSSPFTFHCKSSRSAARCGEVKTRHGVVQTPVFMPVGTQATVKAVTPENLLDLGAEIILANTYHLFLRPGHELVRDMGGLHSFMHWDKPILTDSGGFQIYSLKDLATISEEGATFKSHLDGSRHFLSPEIAVAVQEDLGADIIMCLDTCIPYPADQKEAEASTRLTGRWAKRSRDAQKEKDRLLFGIVQGGMFPDLRRHAVDELLEIGFDGYAMGGLSVGEPTELMYDMAEQTAALLPDEYPKYMMGVGRPEDLVECVYRGVDMFDCVMPTRNARNGMLFTSTGRLVIKNAQYYNDQRPVDENCDCYTCRNYSRAYLRHLYMAREIMASHLNTIHNLHYFVSLMNQMRQAIREDRFEKFREEFHYKLNK</sequence>
<keyword evidence="5 7" id="KW-0671">Queuosine biosynthesis</keyword>
<evidence type="ECO:0000256" key="7">
    <source>
        <dbReference type="HAMAP-Rule" id="MF_00168"/>
    </source>
</evidence>
<comment type="pathway">
    <text evidence="1 7">tRNA modification; tRNA-queuosine biosynthesis.</text>
</comment>
<dbReference type="InterPro" id="IPR050076">
    <property type="entry name" value="ArchSynthase1/Queuine_TRR"/>
</dbReference>
<evidence type="ECO:0000256" key="6">
    <source>
        <dbReference type="ARBA" id="ARBA00050112"/>
    </source>
</evidence>
<feature type="binding site" evidence="7">
    <location>
        <position position="216"/>
    </location>
    <ligand>
        <name>substrate</name>
    </ligand>
</feature>
<dbReference type="PANTHER" id="PTHR46499:SF1">
    <property type="entry name" value="QUEUINE TRNA-RIBOSYLTRANSFERASE"/>
    <property type="match status" value="1"/>
</dbReference>